<dbReference type="Proteomes" id="UP000016922">
    <property type="component" value="Unassembled WGS sequence"/>
</dbReference>
<dbReference type="RefSeq" id="XP_008082099.1">
    <property type="nucleotide sequence ID" value="XM_008083908.1"/>
</dbReference>
<gene>
    <name evidence="9" type="ORF">GLAREA_03655</name>
</gene>
<feature type="transmembrane region" description="Helical" evidence="6">
    <location>
        <begin position="689"/>
        <end position="706"/>
    </location>
</feature>
<evidence type="ECO:0000256" key="2">
    <source>
        <dbReference type="ARBA" id="ARBA00022692"/>
    </source>
</evidence>
<feature type="transmembrane region" description="Helical" evidence="6">
    <location>
        <begin position="160"/>
        <end position="182"/>
    </location>
</feature>
<evidence type="ECO:0000256" key="1">
    <source>
        <dbReference type="ARBA" id="ARBA00004141"/>
    </source>
</evidence>
<feature type="transmembrane region" description="Helical" evidence="6">
    <location>
        <begin position="711"/>
        <end position="728"/>
    </location>
</feature>
<proteinExistence type="predicted"/>
<dbReference type="PANTHER" id="PTHR37994">
    <property type="entry name" value="ARAE_2_N DOMAIN-CONTAINING PROTEIN-RELATED"/>
    <property type="match status" value="1"/>
</dbReference>
<dbReference type="InterPro" id="IPR049453">
    <property type="entry name" value="Memb_transporter_dom"/>
</dbReference>
<feature type="transmembrane region" description="Helical" evidence="6">
    <location>
        <begin position="779"/>
        <end position="797"/>
    </location>
</feature>
<dbReference type="AlphaFoldDB" id="S3DWC9"/>
<evidence type="ECO:0000259" key="7">
    <source>
        <dbReference type="Pfam" id="PF10337"/>
    </source>
</evidence>
<dbReference type="InterPro" id="IPR018823">
    <property type="entry name" value="ArAE_2_N"/>
</dbReference>
<evidence type="ECO:0000256" key="4">
    <source>
        <dbReference type="ARBA" id="ARBA00023136"/>
    </source>
</evidence>
<feature type="transmembrane region" description="Helical" evidence="6">
    <location>
        <begin position="117"/>
        <end position="140"/>
    </location>
</feature>
<organism evidence="9 10">
    <name type="scientific">Glarea lozoyensis (strain ATCC 20868 / MF5171)</name>
    <dbReference type="NCBI Taxonomy" id="1116229"/>
    <lineage>
        <taxon>Eukaryota</taxon>
        <taxon>Fungi</taxon>
        <taxon>Dikarya</taxon>
        <taxon>Ascomycota</taxon>
        <taxon>Pezizomycotina</taxon>
        <taxon>Leotiomycetes</taxon>
        <taxon>Helotiales</taxon>
        <taxon>Helotiaceae</taxon>
        <taxon>Glarea</taxon>
    </lineage>
</organism>
<evidence type="ECO:0000256" key="6">
    <source>
        <dbReference type="SAM" id="Phobius"/>
    </source>
</evidence>
<feature type="transmembrane region" description="Helical" evidence="6">
    <location>
        <begin position="634"/>
        <end position="651"/>
    </location>
</feature>
<keyword evidence="2 6" id="KW-0812">Transmembrane</keyword>
<keyword evidence="4 6" id="KW-0472">Membrane</keyword>
<evidence type="ECO:0000259" key="8">
    <source>
        <dbReference type="Pfam" id="PF13515"/>
    </source>
</evidence>
<reference evidence="9 10" key="1">
    <citation type="journal article" date="2013" name="BMC Genomics">
        <title>Genomics-driven discovery of the pneumocandin biosynthetic gene cluster in the fungus Glarea lozoyensis.</title>
        <authorList>
            <person name="Chen L."/>
            <person name="Yue Q."/>
            <person name="Zhang X."/>
            <person name="Xiang M."/>
            <person name="Wang C."/>
            <person name="Li S."/>
            <person name="Che Y."/>
            <person name="Ortiz-Lopez F.J."/>
            <person name="Bills G.F."/>
            <person name="Liu X."/>
            <person name="An Z."/>
        </authorList>
    </citation>
    <scope>NUCLEOTIDE SEQUENCE [LARGE SCALE GENOMIC DNA]</scope>
    <source>
        <strain evidence="10">ATCC 20868 / MF5171</strain>
    </source>
</reference>
<dbReference type="HOGENOM" id="CLU_001788_0_1_1"/>
<comment type="subcellular location">
    <subcellularLocation>
        <location evidence="1">Membrane</location>
        <topology evidence="1">Multi-pass membrane protein</topology>
    </subcellularLocation>
</comment>
<feature type="transmembrane region" description="Helical" evidence="6">
    <location>
        <begin position="734"/>
        <end position="753"/>
    </location>
</feature>
<protein>
    <submittedName>
        <fullName evidence="9">Uncharacterized protein</fullName>
    </submittedName>
</protein>
<dbReference type="KEGG" id="glz:GLAREA_03655"/>
<dbReference type="Pfam" id="PF13515">
    <property type="entry name" value="FUSC_2"/>
    <property type="match status" value="1"/>
</dbReference>
<evidence type="ECO:0000313" key="9">
    <source>
        <dbReference type="EMBL" id="EPE30688.1"/>
    </source>
</evidence>
<feature type="transmembrane region" description="Helical" evidence="6">
    <location>
        <begin position="89"/>
        <end position="110"/>
    </location>
</feature>
<dbReference type="GeneID" id="19462710"/>
<feature type="transmembrane region" description="Helical" evidence="6">
    <location>
        <begin position="55"/>
        <end position="83"/>
    </location>
</feature>
<sequence>MSEPQPSPELASGGAGDRASIISSSSVSPTPIFSGEQASPQDNQPPAKASILKRIWATIGINGFVVMIMVKPAIAATISMAIYQKYSVAANYLNFGYLIIIVSVLTVPILPRGKFLMNLFFCCLMTCLAVAMIVLGQWAGIKARQHTTPVGASPAVAQGYNSSASAINAIFLLFNVFIINSIRAARPALTIPTIQYTVVVLVGFTYGPSETTVYRSHRFVKEVLYAFLTGQAISTGVSLLIIPVSSRKVFFGEVVGFLQSCRGLLKKQMQFIESLEHSKFSRPIVTKQALGSEQSVVDSTLHEEKRAALKTATAALLVLGSKLDEDVTFAKRETAYGHLDGKNVHALNLILRGIMIPISGLSTIADISVRMDGWRRAKSYNPKVCDQLSAEDLELEHLEWLELVEGARLAFENMTRILDESISHVLKTLKLIPGKSTRKDVAGDVEKGQKVKPISDFADSLERKIEAFRDQRSTDLRAWAQKRGLKSVFQCASSKRHEAPAHEAIDPAVASRETLASARLHIILYMEYLLYSVSKAILVAVRFADSMENNGTMSKKRFIFPTVKTVTKWLKSLLNGTEASTELDPASEAQSILLGNSFQSPRDPEHLAPKNFGQRLGNHFRLIPRFFGSSSVKFGARTAIAVFSIGIMAYLKNTHAFFIRQRLVWSLVMISIGMNPTAGSAVFNLFGNLTFTLFGMIGAFINWYIVDQKTAGVIVMFFVFMCFYFYWAAKYPRFLTAIVAGALTHVLIVGYELQVRVIGVKQSTATGQSYYEFYELAPYRLLIVGGGVLVGYIWTIFPVPITEASVLRRDLGGSLYVLAKYLSCVTATVDQKLLEADEGSEIVSDHGKKLDKARAKLLAQLITGINGMKANLSFMTFEPRFGAYASTSFHSSSNSTTTPGSPTWLHNFTLQHRQTLTSSKALASLFSLLSASIKNAQALPPYLHVPEVLTLSHARTPIHPQKEPSHGISNESNRNENSLLGLENVNEDGYRAVVVIEVAQRAVAHSVERIVELVKELCGQLDFGYSVVAQGDDESV</sequence>
<feature type="region of interest" description="Disordered" evidence="5">
    <location>
        <begin position="1"/>
        <end position="46"/>
    </location>
</feature>
<evidence type="ECO:0000256" key="5">
    <source>
        <dbReference type="SAM" id="MobiDB-lite"/>
    </source>
</evidence>
<accession>S3DWC9</accession>
<dbReference type="EMBL" id="KE145363">
    <property type="protein sequence ID" value="EPE30688.1"/>
    <property type="molecule type" value="Genomic_DNA"/>
</dbReference>
<dbReference type="STRING" id="1116229.S3DWC9"/>
<dbReference type="Pfam" id="PF10337">
    <property type="entry name" value="ArAE_2_N"/>
    <property type="match status" value="1"/>
</dbReference>
<dbReference type="eggNOG" id="KOG4711">
    <property type="taxonomic scope" value="Eukaryota"/>
</dbReference>
<dbReference type="PANTHER" id="PTHR37994:SF4">
    <property type="entry name" value="ER TRANSPORTER 6TM N-TERMINAL DOMAIN-CONTAINING PROTEIN-RELATED"/>
    <property type="match status" value="1"/>
</dbReference>
<keyword evidence="10" id="KW-1185">Reference proteome</keyword>
<feature type="transmembrane region" description="Helical" evidence="6">
    <location>
        <begin position="663"/>
        <end position="683"/>
    </location>
</feature>
<evidence type="ECO:0000313" key="10">
    <source>
        <dbReference type="Proteomes" id="UP000016922"/>
    </source>
</evidence>
<dbReference type="GO" id="GO:0016020">
    <property type="term" value="C:membrane"/>
    <property type="evidence" value="ECO:0007669"/>
    <property type="project" value="UniProtKB-SubCell"/>
</dbReference>
<dbReference type="OrthoDB" id="2274698at2759"/>
<feature type="domain" description="Putative ER transporter 6TM N-terminal" evidence="7">
    <location>
        <begin position="66"/>
        <end position="370"/>
    </location>
</feature>
<feature type="domain" description="Integral membrane bound transporter" evidence="8">
    <location>
        <begin position="660"/>
        <end position="794"/>
    </location>
</feature>
<evidence type="ECO:0000256" key="3">
    <source>
        <dbReference type="ARBA" id="ARBA00022989"/>
    </source>
</evidence>
<feature type="transmembrane region" description="Helical" evidence="6">
    <location>
        <begin position="223"/>
        <end position="242"/>
    </location>
</feature>
<keyword evidence="3 6" id="KW-1133">Transmembrane helix</keyword>
<name>S3DWC9_GLAL2</name>
<feature type="compositionally biased region" description="Low complexity" evidence="5">
    <location>
        <begin position="17"/>
        <end position="35"/>
    </location>
</feature>